<sequence>MKGHTTAWRRLPGSGRRVNWNGSILRANEQQIVADGKIMAEHERDITRDHGPGHTIYNWRHYLAVVQRKPGA</sequence>
<protein>
    <recommendedName>
        <fullName evidence="3">Transposase</fullName>
    </recommendedName>
</protein>
<gene>
    <name evidence="1" type="ORF">GJ699_34065</name>
</gene>
<evidence type="ECO:0000313" key="1">
    <source>
        <dbReference type="EMBL" id="MRW94957.1"/>
    </source>
</evidence>
<accession>A0A6I2LCV1</accession>
<organism evidence="1 2">
    <name type="scientific">Duganella guangzhouensis</name>
    <dbReference type="NCBI Taxonomy" id="2666084"/>
    <lineage>
        <taxon>Bacteria</taxon>
        <taxon>Pseudomonadati</taxon>
        <taxon>Pseudomonadota</taxon>
        <taxon>Betaproteobacteria</taxon>
        <taxon>Burkholderiales</taxon>
        <taxon>Oxalobacteraceae</taxon>
        <taxon>Telluria group</taxon>
        <taxon>Duganella</taxon>
    </lineage>
</organism>
<dbReference type="EMBL" id="WKJK01000084">
    <property type="protein sequence ID" value="MRW94957.1"/>
    <property type="molecule type" value="Genomic_DNA"/>
</dbReference>
<reference evidence="1 2" key="1">
    <citation type="submission" date="2019-11" db="EMBL/GenBank/DDBJ databases">
        <title>Novel species isolated from a subtropical stream in China.</title>
        <authorList>
            <person name="Lu H."/>
        </authorList>
    </citation>
    <scope>NUCLEOTIDE SEQUENCE [LARGE SCALE GENOMIC DNA]</scope>
    <source>
        <strain evidence="1 2">FT80W</strain>
    </source>
</reference>
<keyword evidence="2" id="KW-1185">Reference proteome</keyword>
<evidence type="ECO:0008006" key="3">
    <source>
        <dbReference type="Google" id="ProtNLM"/>
    </source>
</evidence>
<proteinExistence type="predicted"/>
<dbReference type="AlphaFoldDB" id="A0A6I2LCV1"/>
<comment type="caution">
    <text evidence="1">The sequence shown here is derived from an EMBL/GenBank/DDBJ whole genome shotgun (WGS) entry which is preliminary data.</text>
</comment>
<evidence type="ECO:0000313" key="2">
    <source>
        <dbReference type="Proteomes" id="UP000433309"/>
    </source>
</evidence>
<feature type="non-terminal residue" evidence="1">
    <location>
        <position position="72"/>
    </location>
</feature>
<name>A0A6I2LCV1_9BURK</name>
<dbReference type="Proteomes" id="UP000433309">
    <property type="component" value="Unassembled WGS sequence"/>
</dbReference>